<keyword evidence="3" id="KW-1185">Reference proteome</keyword>
<accession>A0ABU7PAQ8</accession>
<dbReference type="EMBL" id="JAZEWV010000008">
    <property type="protein sequence ID" value="MEE4542758.1"/>
    <property type="molecule type" value="Genomic_DNA"/>
</dbReference>
<feature type="compositionally biased region" description="Basic residues" evidence="1">
    <location>
        <begin position="44"/>
        <end position="53"/>
    </location>
</feature>
<comment type="caution">
    <text evidence="2">The sequence shown here is derived from an EMBL/GenBank/DDBJ whole genome shotgun (WGS) entry which is preliminary data.</text>
</comment>
<dbReference type="RefSeq" id="WP_330794698.1">
    <property type="nucleotide sequence ID" value="NZ_JAZEWV010000008.1"/>
</dbReference>
<evidence type="ECO:0000256" key="1">
    <source>
        <dbReference type="SAM" id="MobiDB-lite"/>
    </source>
</evidence>
<evidence type="ECO:0008006" key="4">
    <source>
        <dbReference type="Google" id="ProtNLM"/>
    </source>
</evidence>
<evidence type="ECO:0000313" key="2">
    <source>
        <dbReference type="EMBL" id="MEE4542758.1"/>
    </source>
</evidence>
<evidence type="ECO:0000313" key="3">
    <source>
        <dbReference type="Proteomes" id="UP001344658"/>
    </source>
</evidence>
<feature type="region of interest" description="Disordered" evidence="1">
    <location>
        <begin position="1"/>
        <end position="84"/>
    </location>
</feature>
<organism evidence="2 3">
    <name type="scientific">Actinacidiphila polyblastidii</name>
    <dbReference type="NCBI Taxonomy" id="3110430"/>
    <lineage>
        <taxon>Bacteria</taxon>
        <taxon>Bacillati</taxon>
        <taxon>Actinomycetota</taxon>
        <taxon>Actinomycetes</taxon>
        <taxon>Kitasatosporales</taxon>
        <taxon>Streptomycetaceae</taxon>
        <taxon>Actinacidiphila</taxon>
    </lineage>
</organism>
<dbReference type="Proteomes" id="UP001344658">
    <property type="component" value="Unassembled WGS sequence"/>
</dbReference>
<protein>
    <recommendedName>
        <fullName evidence="4">DUF892 family protein</fullName>
    </recommendedName>
</protein>
<reference evidence="2 3" key="1">
    <citation type="submission" date="2023-12" db="EMBL/GenBank/DDBJ databases">
        <title>Streptomyces sp. V4-01.</title>
        <authorList>
            <person name="Somphong A."/>
            <person name="Phongsopitanun W."/>
        </authorList>
    </citation>
    <scope>NUCLEOTIDE SEQUENCE [LARGE SCALE GENOMIC DNA]</scope>
    <source>
        <strain evidence="2 3">V4-01</strain>
    </source>
</reference>
<proteinExistence type="predicted"/>
<feature type="compositionally biased region" description="Low complexity" evidence="1">
    <location>
        <begin position="20"/>
        <end position="40"/>
    </location>
</feature>
<gene>
    <name evidence="2" type="ORF">V2S66_12355</name>
</gene>
<name>A0ABU7PAQ8_9ACTN</name>
<sequence length="231" mass="24424">MSEASDPKNPGGGHGRDRAAAAPADVTETAAPHDPGAPADGARHSRFRWPHRGGRADHGGRPAGPPPPAGATEMTASEARAAARARNPLKVPTGLGASLATSGGLLLAMVEDVRMRGGTEPEDLRPLADTFARHSAAKEATVRKVLTRHGAPKGLVERDRHEGDLLQGILDRALTGRHPEETRVLTIDGALAQMYQYLFHERRDLVPAIERLVPVEESESLAAAFHAISDG</sequence>